<dbReference type="Proteomes" id="UP000383932">
    <property type="component" value="Unassembled WGS sequence"/>
</dbReference>
<evidence type="ECO:0000313" key="2">
    <source>
        <dbReference type="EMBL" id="KAB5588618.1"/>
    </source>
</evidence>
<organism evidence="2 3">
    <name type="scientific">Ceratobasidium theobromae</name>
    <dbReference type="NCBI Taxonomy" id="1582974"/>
    <lineage>
        <taxon>Eukaryota</taxon>
        <taxon>Fungi</taxon>
        <taxon>Dikarya</taxon>
        <taxon>Basidiomycota</taxon>
        <taxon>Agaricomycotina</taxon>
        <taxon>Agaricomycetes</taxon>
        <taxon>Cantharellales</taxon>
        <taxon>Ceratobasidiaceae</taxon>
        <taxon>Ceratobasidium</taxon>
    </lineage>
</organism>
<dbReference type="EMBL" id="SSOP01000407">
    <property type="protein sequence ID" value="KAB5588618.1"/>
    <property type="molecule type" value="Genomic_DNA"/>
</dbReference>
<comment type="caution">
    <text evidence="2">The sequence shown here is derived from an EMBL/GenBank/DDBJ whole genome shotgun (WGS) entry which is preliminary data.</text>
</comment>
<dbReference type="OrthoDB" id="3270770at2759"/>
<feature type="transmembrane region" description="Helical" evidence="1">
    <location>
        <begin position="125"/>
        <end position="145"/>
    </location>
</feature>
<dbReference type="AlphaFoldDB" id="A0A5N5QB20"/>
<keyword evidence="1 2" id="KW-0812">Transmembrane</keyword>
<keyword evidence="3" id="KW-1185">Reference proteome</keyword>
<proteinExistence type="predicted"/>
<keyword evidence="1" id="KW-0472">Membrane</keyword>
<accession>A0A5N5QB20</accession>
<evidence type="ECO:0000256" key="1">
    <source>
        <dbReference type="SAM" id="Phobius"/>
    </source>
</evidence>
<name>A0A5N5QB20_9AGAM</name>
<protein>
    <submittedName>
        <fullName evidence="2">Transmembrane protein</fullName>
    </submittedName>
</protein>
<evidence type="ECO:0000313" key="3">
    <source>
        <dbReference type="Proteomes" id="UP000383932"/>
    </source>
</evidence>
<reference evidence="2 3" key="1">
    <citation type="journal article" date="2019" name="Fungal Biol. Biotechnol.">
        <title>Draft genome sequence of fastidious pathogen Ceratobasidium theobromae, which causes vascular-streak dieback in Theobroma cacao.</title>
        <authorList>
            <person name="Ali S.S."/>
            <person name="Asman A."/>
            <person name="Shao J."/>
            <person name="Firmansyah A.P."/>
            <person name="Susilo A.W."/>
            <person name="Rosmana A."/>
            <person name="McMahon P."/>
            <person name="Junaid M."/>
            <person name="Guest D."/>
            <person name="Kheng T.Y."/>
            <person name="Meinhardt L.W."/>
            <person name="Bailey B.A."/>
        </authorList>
    </citation>
    <scope>NUCLEOTIDE SEQUENCE [LARGE SCALE GENOMIC DNA]</scope>
    <source>
        <strain evidence="2 3">CT2</strain>
    </source>
</reference>
<gene>
    <name evidence="2" type="ORF">CTheo_7940</name>
</gene>
<keyword evidence="1" id="KW-1133">Transmembrane helix</keyword>
<feature type="transmembrane region" description="Helical" evidence="1">
    <location>
        <begin position="99"/>
        <end position="119"/>
    </location>
</feature>
<sequence>MPDENDVPPPDYNPDEVEERIRVALRDLQDLFDLRTAARARGDQERVRNLDQQIPIAMRRIGDAYPDAERRLLWYRKAEEYDSAGMAEKETIAMSILKGLGLLIAAPLALAGGVVAGTLFTAGAILYGVGKVVGGLGSALTAGFFK</sequence>